<feature type="region of interest" description="Disordered" evidence="1">
    <location>
        <begin position="1"/>
        <end position="46"/>
    </location>
</feature>
<keyword evidence="4" id="KW-1185">Reference proteome</keyword>
<reference evidence="3" key="2">
    <citation type="submission" date="2024-04" db="EMBL/GenBank/DDBJ databases">
        <authorList>
            <person name="Chen Y."/>
            <person name="Shah S."/>
            <person name="Dougan E. K."/>
            <person name="Thang M."/>
            <person name="Chan C."/>
        </authorList>
    </citation>
    <scope>NUCLEOTIDE SEQUENCE [LARGE SCALE GENOMIC DNA]</scope>
</reference>
<evidence type="ECO:0000313" key="2">
    <source>
        <dbReference type="EMBL" id="CAI4008873.1"/>
    </source>
</evidence>
<evidence type="ECO:0000313" key="3">
    <source>
        <dbReference type="EMBL" id="CAL1162248.1"/>
    </source>
</evidence>
<organism evidence="2">
    <name type="scientific">Cladocopium goreaui</name>
    <dbReference type="NCBI Taxonomy" id="2562237"/>
    <lineage>
        <taxon>Eukaryota</taxon>
        <taxon>Sar</taxon>
        <taxon>Alveolata</taxon>
        <taxon>Dinophyceae</taxon>
        <taxon>Suessiales</taxon>
        <taxon>Symbiodiniaceae</taxon>
        <taxon>Cladocopium</taxon>
    </lineage>
</organism>
<dbReference type="AlphaFoldDB" id="A0A9P1DF30"/>
<protein>
    <submittedName>
        <fullName evidence="2">Uncharacterized protein</fullName>
    </submittedName>
</protein>
<evidence type="ECO:0000313" key="4">
    <source>
        <dbReference type="Proteomes" id="UP001152797"/>
    </source>
</evidence>
<dbReference type="Proteomes" id="UP001152797">
    <property type="component" value="Unassembled WGS sequence"/>
</dbReference>
<accession>A0A9P1DF30</accession>
<dbReference type="EMBL" id="CAMXCT010004411">
    <property type="protein sequence ID" value="CAI4008873.1"/>
    <property type="molecule type" value="Genomic_DNA"/>
</dbReference>
<proteinExistence type="predicted"/>
<comment type="caution">
    <text evidence="2">The sequence shown here is derived from an EMBL/GenBank/DDBJ whole genome shotgun (WGS) entry which is preliminary data.</text>
</comment>
<dbReference type="EMBL" id="CAMXCT020004411">
    <property type="protein sequence ID" value="CAL1162248.1"/>
    <property type="molecule type" value="Genomic_DNA"/>
</dbReference>
<name>A0A9P1DF30_9DINO</name>
<feature type="non-terminal residue" evidence="2">
    <location>
        <position position="1"/>
    </location>
</feature>
<sequence>MSVDSESESPWISGSESLGNGGPASSSSTRVAKQAIPADVSAKEAPGKLCSAQMEVTAPFIATPRTTSPTVTWRSAALAPSSQAKAAAATAATAATPGSEPCRYREVGAPVMLTPRSISPTVAWQSAAAPPQVKAESPRTLQPTKVTVYPPVRLESAPTSSGHERVPLVTMMNGYSTPGNFMPTPSNVLWTPPVPFRQATPQPVNGSNVAGSVPSTPVAPWTCYSCATRSVPVAAPVALP</sequence>
<dbReference type="EMBL" id="CAMXCT030004411">
    <property type="protein sequence ID" value="CAL4796185.1"/>
    <property type="molecule type" value="Genomic_DNA"/>
</dbReference>
<gene>
    <name evidence="2" type="ORF">C1SCF055_LOCUS34270</name>
</gene>
<evidence type="ECO:0000256" key="1">
    <source>
        <dbReference type="SAM" id="MobiDB-lite"/>
    </source>
</evidence>
<feature type="compositionally biased region" description="Polar residues" evidence="1">
    <location>
        <begin position="8"/>
        <end position="31"/>
    </location>
</feature>
<reference evidence="2" key="1">
    <citation type="submission" date="2022-10" db="EMBL/GenBank/DDBJ databases">
        <authorList>
            <person name="Chen Y."/>
            <person name="Dougan E. K."/>
            <person name="Chan C."/>
            <person name="Rhodes N."/>
            <person name="Thang M."/>
        </authorList>
    </citation>
    <scope>NUCLEOTIDE SEQUENCE</scope>
</reference>